<evidence type="ECO:0000256" key="3">
    <source>
        <dbReference type="ARBA" id="ARBA00038336"/>
    </source>
</evidence>
<dbReference type="Ensembl" id="ENSLLET00000021289.1">
    <property type="protein sequence ID" value="ENSLLEP00000020485.1"/>
    <property type="gene ID" value="ENSLLEG00000012977.1"/>
</dbReference>
<name>A0A8C5N254_9ANUR</name>
<feature type="repeat" description="TPR" evidence="4">
    <location>
        <begin position="431"/>
        <end position="464"/>
    </location>
</feature>
<dbReference type="Pfam" id="PF13424">
    <property type="entry name" value="TPR_12"/>
    <property type="match status" value="1"/>
</dbReference>
<organism evidence="5 6">
    <name type="scientific">Leptobrachium leishanense</name>
    <name type="common">Leishan spiny toad</name>
    <dbReference type="NCBI Taxonomy" id="445787"/>
    <lineage>
        <taxon>Eukaryota</taxon>
        <taxon>Metazoa</taxon>
        <taxon>Chordata</taxon>
        <taxon>Craniata</taxon>
        <taxon>Vertebrata</taxon>
        <taxon>Euteleostomi</taxon>
        <taxon>Amphibia</taxon>
        <taxon>Batrachia</taxon>
        <taxon>Anura</taxon>
        <taxon>Pelobatoidea</taxon>
        <taxon>Megophryidae</taxon>
        <taxon>Leptobrachium</taxon>
    </lineage>
</organism>
<dbReference type="Pfam" id="PF07719">
    <property type="entry name" value="TPR_2"/>
    <property type="match status" value="1"/>
</dbReference>
<keyword evidence="6" id="KW-1185">Reference proteome</keyword>
<reference evidence="5" key="2">
    <citation type="submission" date="2025-09" db="UniProtKB">
        <authorList>
            <consortium name="Ensembl"/>
        </authorList>
    </citation>
    <scope>IDENTIFICATION</scope>
</reference>
<proteinExistence type="inferred from homology"/>
<dbReference type="GO" id="GO:0051607">
    <property type="term" value="P:defense response to virus"/>
    <property type="evidence" value="ECO:0007669"/>
    <property type="project" value="TreeGrafter"/>
</dbReference>
<dbReference type="AlphaFoldDB" id="A0A8C5N254"/>
<dbReference type="PANTHER" id="PTHR10271:SF35">
    <property type="entry name" value="INTERFERON INDUCED PROTEIN WITH TETRATRICOPEPTIDE REPEATS 5"/>
    <property type="match status" value="1"/>
</dbReference>
<dbReference type="Proteomes" id="UP000694569">
    <property type="component" value="Unplaced"/>
</dbReference>
<sequence>MDTSTDTYKPLNTLKCHFTWNLQKKQGDNESIEEKLNSQMEFLVTDNKYMVYNLMAYIKHVQGDYTKAIVMLEEAEELCLLNSNQSPAKLLVIYGNYAWLYYKLNEYEKSQLYVEKVENIYQELKQSNDPNLFNCPEIYGEQGWTLLKYSGHYYEQAKECFEKALESAPEDPEWNTGYAIAVHRLECLPNYKCSDHRSLDLLKRATELNPKDSEVKTLLGLKLQELCREVEGLKYIEEALAQTPNHPSCLRYAAKFYRKAGMIDEALHILKRAVSLQPKSSFIHHQIGQCYRKKIFSGKTDHQNSQLSTEERNKFIQKAIFHFELTLEFDNSFTYAYVDLANMYKEAKEYTKAEEKFNEVLSFQNLIGEDMQQIHHHFGKFAEYCKKSESKAIHHYKKALLIPISTQDRMQCEKRLEIIAKRKLERNPRDSIALGLLGLVYKVQENISSAIEYYEKALKYFPSNEEYSRALHELKTKAMN</sequence>
<dbReference type="FunFam" id="1.25.40.10:FF:000032">
    <property type="entry name" value="Interferon-induced protein with tetratricopeptide repeats 5"/>
    <property type="match status" value="1"/>
</dbReference>
<accession>A0A8C5N254</accession>
<dbReference type="GeneTree" id="ENSGT00950000182946"/>
<evidence type="ECO:0000256" key="1">
    <source>
        <dbReference type="ARBA" id="ARBA00022737"/>
    </source>
</evidence>
<dbReference type="Gene3D" id="1.25.40.10">
    <property type="entry name" value="Tetratricopeptide repeat domain"/>
    <property type="match status" value="3"/>
</dbReference>
<dbReference type="PROSITE" id="PS50005">
    <property type="entry name" value="TPR"/>
    <property type="match status" value="2"/>
</dbReference>
<reference evidence="5" key="1">
    <citation type="submission" date="2025-08" db="UniProtKB">
        <authorList>
            <consortium name="Ensembl"/>
        </authorList>
    </citation>
    <scope>IDENTIFICATION</scope>
</reference>
<evidence type="ECO:0000313" key="6">
    <source>
        <dbReference type="Proteomes" id="UP000694569"/>
    </source>
</evidence>
<dbReference type="Pfam" id="PF13181">
    <property type="entry name" value="TPR_8"/>
    <property type="match status" value="1"/>
</dbReference>
<protein>
    <recommendedName>
        <fullName evidence="7">Interferon-induced protein with tetratricopeptide repeats 5</fullName>
    </recommendedName>
</protein>
<dbReference type="InterPro" id="IPR019734">
    <property type="entry name" value="TPR_rpt"/>
</dbReference>
<evidence type="ECO:0000256" key="4">
    <source>
        <dbReference type="PROSITE-ProRule" id="PRU00339"/>
    </source>
</evidence>
<evidence type="ECO:0000256" key="2">
    <source>
        <dbReference type="ARBA" id="ARBA00022803"/>
    </source>
</evidence>
<dbReference type="SUPFAM" id="SSF48452">
    <property type="entry name" value="TPR-like"/>
    <property type="match status" value="1"/>
</dbReference>
<dbReference type="InterPro" id="IPR013105">
    <property type="entry name" value="TPR_2"/>
</dbReference>
<dbReference type="OrthoDB" id="10043504at2759"/>
<dbReference type="PANTHER" id="PTHR10271">
    <property type="entry name" value="INTERFERON-INDUCED PROTEIN WITH TETRATRICOPEPTIDE REPEATS"/>
    <property type="match status" value="1"/>
</dbReference>
<dbReference type="SMART" id="SM00028">
    <property type="entry name" value="TPR"/>
    <property type="match status" value="7"/>
</dbReference>
<dbReference type="InterPro" id="IPR011990">
    <property type="entry name" value="TPR-like_helical_dom_sf"/>
</dbReference>
<keyword evidence="1" id="KW-0677">Repeat</keyword>
<feature type="repeat" description="TPR" evidence="4">
    <location>
        <begin position="247"/>
        <end position="280"/>
    </location>
</feature>
<evidence type="ECO:0008006" key="7">
    <source>
        <dbReference type="Google" id="ProtNLM"/>
    </source>
</evidence>
<comment type="similarity">
    <text evidence="3">Belongs to the IFIT family.</text>
</comment>
<keyword evidence="2 4" id="KW-0802">TPR repeat</keyword>
<dbReference type="GO" id="GO:0005829">
    <property type="term" value="C:cytosol"/>
    <property type="evidence" value="ECO:0007669"/>
    <property type="project" value="TreeGrafter"/>
</dbReference>
<evidence type="ECO:0000313" key="5">
    <source>
        <dbReference type="Ensembl" id="ENSLLEP00000020485.1"/>
    </source>
</evidence>